<dbReference type="Gene3D" id="3.30.1380.20">
    <property type="entry name" value="Trafficking protein particle complex subunit 3"/>
    <property type="match status" value="1"/>
</dbReference>
<dbReference type="PANTHER" id="PTHR35090">
    <property type="entry name" value="DNA-DIRECTED RNA POLYMERASE SUBUNIT I"/>
    <property type="match status" value="1"/>
</dbReference>
<dbReference type="SMART" id="SM00989">
    <property type="entry name" value="V4R"/>
    <property type="match status" value="1"/>
</dbReference>
<dbReference type="InterPro" id="IPR004096">
    <property type="entry name" value="V4R"/>
</dbReference>
<dbReference type="Pfam" id="PF02830">
    <property type="entry name" value="V4R"/>
    <property type="match status" value="1"/>
</dbReference>
<name>A0ABY4CNI0_9BACL</name>
<sequence>MSIIGQETFSFKDMTLVKRNKLGDKVPLELFRAIRLIGMYEGLPMHGKATTLTIGRTIGEKIEATSVNELLKKFEQLKIGIPSVIEETGKGFRVAIEDCFCEGLPVHAGNLVCDLEGAIFEGALSKILNKKVSVKEVKCNVNGDERCEYEVRFLG</sequence>
<keyword evidence="3" id="KW-1185">Reference proteome</keyword>
<dbReference type="EMBL" id="CP089291">
    <property type="protein sequence ID" value="UOF92051.1"/>
    <property type="molecule type" value="Genomic_DNA"/>
</dbReference>
<proteinExistence type="predicted"/>
<dbReference type="SUPFAM" id="SSF111126">
    <property type="entry name" value="Ligand-binding domain in the NO signalling and Golgi transport"/>
    <property type="match status" value="1"/>
</dbReference>
<evidence type="ECO:0000259" key="1">
    <source>
        <dbReference type="SMART" id="SM00989"/>
    </source>
</evidence>
<feature type="domain" description="4-vinyl reductase 4VR" evidence="1">
    <location>
        <begin position="91"/>
        <end position="153"/>
    </location>
</feature>
<evidence type="ECO:0000313" key="2">
    <source>
        <dbReference type="EMBL" id="UOF92051.1"/>
    </source>
</evidence>
<evidence type="ECO:0000313" key="3">
    <source>
        <dbReference type="Proteomes" id="UP000830167"/>
    </source>
</evidence>
<accession>A0ABY4CNI0</accession>
<reference evidence="2" key="1">
    <citation type="submission" date="2021-12" db="EMBL/GenBank/DDBJ databases">
        <title>Alicyclobacillaceae gen. nov., sp. nov., isolated from chalcocite enrichment system.</title>
        <authorList>
            <person name="Jiang Z."/>
        </authorList>
    </citation>
    <scope>NUCLEOTIDE SEQUENCE</scope>
    <source>
        <strain evidence="2">MYW30-H2</strain>
    </source>
</reference>
<dbReference type="RefSeq" id="WP_347438734.1">
    <property type="nucleotide sequence ID" value="NZ_CP089291.1"/>
</dbReference>
<protein>
    <submittedName>
        <fullName evidence="2">4-vinyl reductase</fullName>
    </submittedName>
</protein>
<organism evidence="2 3">
    <name type="scientific">Fodinisporobacter ferrooxydans</name>
    <dbReference type="NCBI Taxonomy" id="2901836"/>
    <lineage>
        <taxon>Bacteria</taxon>
        <taxon>Bacillati</taxon>
        <taxon>Bacillota</taxon>
        <taxon>Bacilli</taxon>
        <taxon>Bacillales</taxon>
        <taxon>Alicyclobacillaceae</taxon>
        <taxon>Fodinisporobacter</taxon>
    </lineage>
</organism>
<dbReference type="Proteomes" id="UP000830167">
    <property type="component" value="Chromosome"/>
</dbReference>
<dbReference type="PANTHER" id="PTHR35090:SF2">
    <property type="entry name" value="ARSR FAMILY TRANSCRIPTIONAL REGULATOR"/>
    <property type="match status" value="1"/>
</dbReference>
<dbReference type="InterPro" id="IPR024096">
    <property type="entry name" value="NO_sig/Golgi_transp_ligand-bd"/>
</dbReference>
<gene>
    <name evidence="2" type="ORF">LSG31_07415</name>
</gene>